<name>G2LLA5_CHLTF</name>
<dbReference type="KEGG" id="ctm:Cabther_B0378"/>
<dbReference type="EMBL" id="CP002515">
    <property type="protein sequence ID" value="AEP13380.1"/>
    <property type="molecule type" value="Genomic_DNA"/>
</dbReference>
<keyword evidence="2" id="KW-1185">Reference proteome</keyword>
<protein>
    <submittedName>
        <fullName evidence="1">Uncharacterized protein</fullName>
    </submittedName>
</protein>
<dbReference type="Proteomes" id="UP000006791">
    <property type="component" value="Chromosome 2"/>
</dbReference>
<dbReference type="HOGENOM" id="CLU_3287014_0_0_0"/>
<evidence type="ECO:0000313" key="1">
    <source>
        <dbReference type="EMBL" id="AEP13380.1"/>
    </source>
</evidence>
<organism evidence="1 2">
    <name type="scientific">Chloracidobacterium thermophilum (strain B)</name>
    <dbReference type="NCBI Taxonomy" id="981222"/>
    <lineage>
        <taxon>Bacteria</taxon>
        <taxon>Pseudomonadati</taxon>
        <taxon>Acidobacteriota</taxon>
        <taxon>Terriglobia</taxon>
        <taxon>Terriglobales</taxon>
        <taxon>Acidobacteriaceae</taxon>
        <taxon>Chloracidobacterium</taxon>
    </lineage>
</organism>
<gene>
    <name evidence="1" type="ordered locus">Cabther_B0378</name>
</gene>
<sequence>MSAGSFAVEIFWGCEPWLIRFAPCPFLEPDEYRQPFAAAE</sequence>
<dbReference type="AlphaFoldDB" id="G2LLA5"/>
<evidence type="ECO:0000313" key="2">
    <source>
        <dbReference type="Proteomes" id="UP000006791"/>
    </source>
</evidence>
<accession>G2LLA5</accession>
<reference evidence="1 2" key="1">
    <citation type="journal article" date="2012" name="Environ. Microbiol.">
        <title>Complete genome of Candidatus Chloracidobacterium thermophilum, a chlorophyll-based photoheterotroph belonging to the phylum Acidobacteria.</title>
        <authorList>
            <person name="Garcia Costas A.M."/>
            <person name="Liu Z."/>
            <person name="Tomsho L.P."/>
            <person name="Schuster S.C."/>
            <person name="Ward D.M."/>
            <person name="Bryant D.A."/>
        </authorList>
    </citation>
    <scope>NUCLEOTIDE SEQUENCE [LARGE SCALE GENOMIC DNA]</scope>
    <source>
        <strain evidence="1 2">B</strain>
    </source>
</reference>
<proteinExistence type="predicted"/>